<dbReference type="InterPro" id="IPR006566">
    <property type="entry name" value="FBD"/>
</dbReference>
<dbReference type="Gene3D" id="3.30.70.270">
    <property type="match status" value="3"/>
</dbReference>
<dbReference type="InterPro" id="IPR043128">
    <property type="entry name" value="Rev_trsase/Diguanyl_cyclase"/>
</dbReference>
<name>A0A3Q7I2D9_SOLLC</name>
<dbReference type="GO" id="GO:0003676">
    <property type="term" value="F:nucleic acid binding"/>
    <property type="evidence" value="ECO:0007669"/>
    <property type="project" value="InterPro"/>
</dbReference>
<keyword evidence="4" id="KW-1185">Reference proteome</keyword>
<dbReference type="AlphaFoldDB" id="A0A3Q7I2D9"/>
<feature type="domain" description="Reverse transcriptase" evidence="1">
    <location>
        <begin position="352"/>
        <end position="509"/>
    </location>
</feature>
<evidence type="ECO:0000259" key="2">
    <source>
        <dbReference type="Pfam" id="PF08387"/>
    </source>
</evidence>
<evidence type="ECO:0008006" key="5">
    <source>
        <dbReference type="Google" id="ProtNLM"/>
    </source>
</evidence>
<feature type="domain" description="FBD" evidence="2">
    <location>
        <begin position="817"/>
        <end position="853"/>
    </location>
</feature>
<dbReference type="Pfam" id="PF08387">
    <property type="entry name" value="FBD"/>
    <property type="match status" value="1"/>
</dbReference>
<dbReference type="PANTHER" id="PTHR24559">
    <property type="entry name" value="TRANSPOSON TY3-I GAG-POL POLYPROTEIN"/>
    <property type="match status" value="1"/>
</dbReference>
<reference evidence="3" key="2">
    <citation type="submission" date="2019-01" db="UniProtKB">
        <authorList>
            <consortium name="EnsemblPlants"/>
        </authorList>
    </citation>
    <scope>IDENTIFICATION</scope>
    <source>
        <strain evidence="3">cv. Heinz 1706</strain>
    </source>
</reference>
<protein>
    <recommendedName>
        <fullName evidence="5">Reverse transcriptase domain-containing protein</fullName>
    </recommendedName>
</protein>
<sequence length="877" mass="100238">MLADLLNSHEEVRHAQAKLKGALNLILERLGVLERALAVPNVGAVNGIKWKNFELDREEFNKLQQSGTLDEFLGRFEDLKAKILICNLALNNTHFLSCFIGALKEEIRFEVKMFKLTKLKEVVQKARMKEMTIEAVHKRRKGVNRLVTPVVQGMGNTGSTATGNRTYPYQLTPENEDDNEPVLVSEDNEEITIEGIVEQEVQQVVCLNALTGHNKGQNTILVGGAVKKRDLATLIDSKSTHNFIDKHTVTASGYQTRPCSPERIFTENFLIILLGGKKTNKLVLLGIEEEGSLRMLSSEAMRKMLKKGQAIVAPLFMMNMVTCNEEEEVEASTMRFLSNQERCKLVLDPIAKKKDGTWRFCVNYRGLNDFTIKDTYQIPIVDDLLDELHRAVIFLKVDLWAGYHHIRMRVEYVHKTTFRTHIGHYKFRVMPFGLTNAQTTIQSLIMRFFNRFSVFCFSLLDDILIYSRSRDEHLRHLQIAFETLRANVRFSKNYKCSFGQAHVEYLGHITTDEVVSTDPNKIKAMNYGTISRPLTNLLKKEDFKCSMDAETAFKNLKVAVTTTPVLDLPDYNRNLWLKLMLLIGLLELYLYNTEGPLQQQLISTLNDTPLGGHRLIVKFSIVMDANVAYLGLLQLLSIPNQSWNNISTDFIEWLPKSKAKDMILVVVELIMKYAHIIALAHPCSAVTVAELTCSNCWGRNCTIVWPIILRVTDNLTTAQARMKFFADKNRTEREFYVKDQPMTILLRQMVIRNNEVVVRVLVQWSNLLPEDSMWEDYNFCVLGSLVLILILEVKDVFMGKLMSSPLEEKKEGKKAAIKCPHHHLKVVKLSGFYTGLFELELVRYFLENVVALENTGKLREILPSSSLNVKCLRLFSC</sequence>
<dbReference type="InterPro" id="IPR000477">
    <property type="entry name" value="RT_dom"/>
</dbReference>
<organism evidence="3">
    <name type="scientific">Solanum lycopersicum</name>
    <name type="common">Tomato</name>
    <name type="synonym">Lycopersicon esculentum</name>
    <dbReference type="NCBI Taxonomy" id="4081"/>
    <lineage>
        <taxon>Eukaryota</taxon>
        <taxon>Viridiplantae</taxon>
        <taxon>Streptophyta</taxon>
        <taxon>Embryophyta</taxon>
        <taxon>Tracheophyta</taxon>
        <taxon>Spermatophyta</taxon>
        <taxon>Magnoliopsida</taxon>
        <taxon>eudicotyledons</taxon>
        <taxon>Gunneridae</taxon>
        <taxon>Pentapetalae</taxon>
        <taxon>asterids</taxon>
        <taxon>lamiids</taxon>
        <taxon>Solanales</taxon>
        <taxon>Solanaceae</taxon>
        <taxon>Solanoideae</taxon>
        <taxon>Solaneae</taxon>
        <taxon>Solanum</taxon>
        <taxon>Solanum subgen. Lycopersicon</taxon>
    </lineage>
</organism>
<evidence type="ECO:0000313" key="3">
    <source>
        <dbReference type="EnsemblPlants" id="Solyc09g030453.1.1"/>
    </source>
</evidence>
<dbReference type="PANTHER" id="PTHR24559:SF448">
    <property type="entry name" value="RNA-DIRECTED DNA POLYMERASE"/>
    <property type="match status" value="1"/>
</dbReference>
<dbReference type="Gramene" id="Solyc09g030453.1.1">
    <property type="protein sequence ID" value="Solyc09g030453.1.1"/>
    <property type="gene ID" value="Solyc09g030453.1"/>
</dbReference>
<evidence type="ECO:0000313" key="4">
    <source>
        <dbReference type="Proteomes" id="UP000004994"/>
    </source>
</evidence>
<dbReference type="SUPFAM" id="SSF56672">
    <property type="entry name" value="DNA/RNA polymerases"/>
    <property type="match status" value="1"/>
</dbReference>
<dbReference type="InterPro" id="IPR036397">
    <property type="entry name" value="RNaseH_sf"/>
</dbReference>
<dbReference type="CDD" id="cd01647">
    <property type="entry name" value="RT_LTR"/>
    <property type="match status" value="1"/>
</dbReference>
<accession>A0A3Q7I2D9</accession>
<dbReference type="Gene3D" id="3.30.420.10">
    <property type="entry name" value="Ribonuclease H-like superfamily/Ribonuclease H"/>
    <property type="match status" value="1"/>
</dbReference>
<evidence type="ECO:0000259" key="1">
    <source>
        <dbReference type="Pfam" id="PF00078"/>
    </source>
</evidence>
<dbReference type="STRING" id="4081.A0A3Q7I2D9"/>
<dbReference type="Proteomes" id="UP000004994">
    <property type="component" value="Chromosome 9"/>
</dbReference>
<proteinExistence type="predicted"/>
<dbReference type="InParanoid" id="A0A3Q7I2D9"/>
<dbReference type="EnsemblPlants" id="Solyc09g030453.1.1">
    <property type="protein sequence ID" value="Solyc09g030453.1.1"/>
    <property type="gene ID" value="Solyc09g030453.1"/>
</dbReference>
<dbReference type="InterPro" id="IPR043502">
    <property type="entry name" value="DNA/RNA_pol_sf"/>
</dbReference>
<reference evidence="3" key="1">
    <citation type="journal article" date="2012" name="Nature">
        <title>The tomato genome sequence provides insights into fleshy fruit evolution.</title>
        <authorList>
            <consortium name="Tomato Genome Consortium"/>
        </authorList>
    </citation>
    <scope>NUCLEOTIDE SEQUENCE [LARGE SCALE GENOMIC DNA]</scope>
    <source>
        <strain evidence="3">cv. Heinz 1706</strain>
    </source>
</reference>
<dbReference type="Pfam" id="PF00078">
    <property type="entry name" value="RVT_1"/>
    <property type="match status" value="1"/>
</dbReference>
<dbReference type="InterPro" id="IPR053134">
    <property type="entry name" value="RNA-dir_DNA_polymerase"/>
</dbReference>